<reference evidence="3" key="2">
    <citation type="submission" date="2016-11" db="EMBL/GenBank/DDBJ databases">
        <authorList>
            <person name="Jaros S."/>
            <person name="Januszkiewicz K."/>
            <person name="Wedrychowicz H."/>
        </authorList>
    </citation>
    <scope>NUCLEOTIDE SEQUENCE [LARGE SCALE GENOMIC DNA]</scope>
    <source>
        <strain evidence="3">DSM 19729</strain>
    </source>
</reference>
<dbReference type="Proteomes" id="UP000184384">
    <property type="component" value="Unassembled WGS sequence"/>
</dbReference>
<proteinExistence type="predicted"/>
<evidence type="ECO:0000313" key="3">
    <source>
        <dbReference type="EMBL" id="SHH33884.1"/>
    </source>
</evidence>
<evidence type="ECO:0000313" key="2">
    <source>
        <dbReference type="EMBL" id="PRZ21220.1"/>
    </source>
</evidence>
<dbReference type="AlphaFoldDB" id="A0A1M5S5W5"/>
<dbReference type="Proteomes" id="UP000237771">
    <property type="component" value="Unassembled WGS sequence"/>
</dbReference>
<keyword evidence="1" id="KW-0472">Membrane</keyword>
<keyword evidence="5" id="KW-1185">Reference proteome</keyword>
<name>A0A1M5S5W5_9FLAO</name>
<accession>A0A1M5S5W5</accession>
<keyword evidence="1" id="KW-0812">Transmembrane</keyword>
<protein>
    <submittedName>
        <fullName evidence="3">Uncharacterized protein</fullName>
    </submittedName>
</protein>
<evidence type="ECO:0000313" key="4">
    <source>
        <dbReference type="Proteomes" id="UP000184384"/>
    </source>
</evidence>
<feature type="transmembrane region" description="Helical" evidence="1">
    <location>
        <begin position="23"/>
        <end position="40"/>
    </location>
</feature>
<evidence type="ECO:0000256" key="1">
    <source>
        <dbReference type="SAM" id="Phobius"/>
    </source>
</evidence>
<dbReference type="EMBL" id="FQWO01000011">
    <property type="protein sequence ID" value="SHH33884.1"/>
    <property type="molecule type" value="Genomic_DNA"/>
</dbReference>
<reference evidence="4" key="1">
    <citation type="submission" date="2016-11" db="EMBL/GenBank/DDBJ databases">
        <authorList>
            <person name="Varghese N."/>
            <person name="Submissions S."/>
        </authorList>
    </citation>
    <scope>NUCLEOTIDE SEQUENCE [LARGE SCALE GENOMIC DNA]</scope>
    <source>
        <strain evidence="4">DSM 19729</strain>
    </source>
</reference>
<gene>
    <name evidence="2" type="ORF">BC624_10973</name>
    <name evidence="3" type="ORF">SAMN05443373_11173</name>
</gene>
<sequence length="41" mass="4794">MISSEHFFICVATDKSTLKKKDFVIFMILKTVAISKLFLWI</sequence>
<keyword evidence="1" id="KW-1133">Transmembrane helix</keyword>
<reference evidence="2 5" key="3">
    <citation type="submission" date="2018-03" db="EMBL/GenBank/DDBJ databases">
        <title>Genomic Encyclopedia of Archaeal and Bacterial Type Strains, Phase II (KMG-II): from individual species to whole genera.</title>
        <authorList>
            <person name="Goeker M."/>
        </authorList>
    </citation>
    <scope>NUCLEOTIDE SEQUENCE [LARGE SCALE GENOMIC DNA]</scope>
    <source>
        <strain evidence="2 5">DSM 17797</strain>
    </source>
</reference>
<dbReference type="EMBL" id="PVUB01000009">
    <property type="protein sequence ID" value="PRZ21220.1"/>
    <property type="molecule type" value="Genomic_DNA"/>
</dbReference>
<evidence type="ECO:0000313" key="5">
    <source>
        <dbReference type="Proteomes" id="UP000237771"/>
    </source>
</evidence>
<organism evidence="3 4">
    <name type="scientific">Flavobacterium granuli</name>
    <dbReference type="NCBI Taxonomy" id="280093"/>
    <lineage>
        <taxon>Bacteria</taxon>
        <taxon>Pseudomonadati</taxon>
        <taxon>Bacteroidota</taxon>
        <taxon>Flavobacteriia</taxon>
        <taxon>Flavobacteriales</taxon>
        <taxon>Flavobacteriaceae</taxon>
        <taxon>Flavobacterium</taxon>
    </lineage>
</organism>